<dbReference type="WBParaSite" id="GPUH_0000215401-mRNA-1">
    <property type="protein sequence ID" value="GPUH_0000215401-mRNA-1"/>
    <property type="gene ID" value="GPUH_0000215401"/>
</dbReference>
<dbReference type="PANTHER" id="PTHR46345:SF8">
    <property type="entry name" value="FORMIN 3, ISOFORM B"/>
    <property type="match status" value="1"/>
</dbReference>
<reference evidence="4" key="1">
    <citation type="submission" date="2016-06" db="UniProtKB">
        <authorList>
            <consortium name="WormBaseParasite"/>
        </authorList>
    </citation>
    <scope>IDENTIFICATION</scope>
</reference>
<dbReference type="SUPFAM" id="SSF101447">
    <property type="entry name" value="Formin homology 2 domain (FH2 domain)"/>
    <property type="match status" value="1"/>
</dbReference>
<dbReference type="Gene3D" id="1.20.58.2220">
    <property type="entry name" value="Formin, FH2 domain"/>
    <property type="match status" value="1"/>
</dbReference>
<dbReference type="PROSITE" id="PS51444">
    <property type="entry name" value="FH2"/>
    <property type="match status" value="1"/>
</dbReference>
<accession>A0A183D0A8</accession>
<sequence>MAAIIHPIFFRSAGSFQLAYFAKLKSGKNLKDAELFCFLAAREPFLKLQIELKVLASNVSADLTRQLDSARVLLCATEDLYSCASIKTFFHRCLQYGNFLNQSTFAAGASGFALTSLLSALNTKGNGPTSNIRLVDILAENADNKIRSAVNVLSLLESAKKCSVDDLEKSELGLRRSLEKSLKNVQECGDASLFAHYSPIIMDSITKCGQLTRTLKKIRDNELRLKEYYCGPTMNLEAILETLYQAFKLFQNALNVR</sequence>
<protein>
    <submittedName>
        <fullName evidence="4">FH2 domain-containing protein</fullName>
    </submittedName>
</protein>
<reference evidence="2 3" key="2">
    <citation type="submission" date="2018-11" db="EMBL/GenBank/DDBJ databases">
        <authorList>
            <consortium name="Pathogen Informatics"/>
        </authorList>
    </citation>
    <scope>NUCLEOTIDE SEQUENCE [LARGE SCALE GENOMIC DNA]</scope>
</reference>
<dbReference type="PANTHER" id="PTHR46345">
    <property type="entry name" value="INVERTED FORMIN-2"/>
    <property type="match status" value="1"/>
</dbReference>
<keyword evidence="3" id="KW-1185">Reference proteome</keyword>
<dbReference type="OrthoDB" id="1668162at2759"/>
<organism evidence="4">
    <name type="scientific">Gongylonema pulchrum</name>
    <dbReference type="NCBI Taxonomy" id="637853"/>
    <lineage>
        <taxon>Eukaryota</taxon>
        <taxon>Metazoa</taxon>
        <taxon>Ecdysozoa</taxon>
        <taxon>Nematoda</taxon>
        <taxon>Chromadorea</taxon>
        <taxon>Rhabditida</taxon>
        <taxon>Spirurina</taxon>
        <taxon>Spiruromorpha</taxon>
        <taxon>Spiruroidea</taxon>
        <taxon>Gongylonematidae</taxon>
        <taxon>Gongylonema</taxon>
    </lineage>
</organism>
<dbReference type="AlphaFoldDB" id="A0A183D0A8"/>
<dbReference type="InterPro" id="IPR015425">
    <property type="entry name" value="FH2_Formin"/>
</dbReference>
<dbReference type="Pfam" id="PF02181">
    <property type="entry name" value="FH2"/>
    <property type="match status" value="1"/>
</dbReference>
<proteinExistence type="predicted"/>
<evidence type="ECO:0000313" key="4">
    <source>
        <dbReference type="WBParaSite" id="GPUH_0000215401-mRNA-1"/>
    </source>
</evidence>
<evidence type="ECO:0000259" key="1">
    <source>
        <dbReference type="PROSITE" id="PS51444"/>
    </source>
</evidence>
<gene>
    <name evidence="2" type="ORF">GPUH_LOCUS2150</name>
</gene>
<dbReference type="InterPro" id="IPR042201">
    <property type="entry name" value="FH2_Formin_sf"/>
</dbReference>
<name>A0A183D0A8_9BILA</name>
<evidence type="ECO:0000313" key="2">
    <source>
        <dbReference type="EMBL" id="VDK32507.1"/>
    </source>
</evidence>
<feature type="domain" description="FH2" evidence="1">
    <location>
        <begin position="1"/>
        <end position="257"/>
    </location>
</feature>
<dbReference type="EMBL" id="UYRT01003051">
    <property type="protein sequence ID" value="VDK32507.1"/>
    <property type="molecule type" value="Genomic_DNA"/>
</dbReference>
<evidence type="ECO:0000313" key="3">
    <source>
        <dbReference type="Proteomes" id="UP000271098"/>
    </source>
</evidence>
<dbReference type="Proteomes" id="UP000271098">
    <property type="component" value="Unassembled WGS sequence"/>
</dbReference>